<keyword evidence="3" id="KW-0812">Transmembrane</keyword>
<keyword evidence="3" id="KW-1133">Transmembrane helix</keyword>
<feature type="domain" description="Cell envelope-related transcriptional attenuator" evidence="4">
    <location>
        <begin position="130"/>
        <end position="276"/>
    </location>
</feature>
<feature type="compositionally biased region" description="Low complexity" evidence="2">
    <location>
        <begin position="14"/>
        <end position="23"/>
    </location>
</feature>
<evidence type="ECO:0000313" key="6">
    <source>
        <dbReference type="EMBL" id="MBD2605142.1"/>
    </source>
</evidence>
<evidence type="ECO:0000313" key="7">
    <source>
        <dbReference type="Proteomes" id="UP000660380"/>
    </source>
</evidence>
<dbReference type="Gene3D" id="3.40.630.190">
    <property type="entry name" value="LCP protein"/>
    <property type="match status" value="1"/>
</dbReference>
<feature type="transmembrane region" description="Helical" evidence="3">
    <location>
        <begin position="32"/>
        <end position="56"/>
    </location>
</feature>
<dbReference type="InterPro" id="IPR050922">
    <property type="entry name" value="LytR/CpsA/Psr_CW_biosynth"/>
</dbReference>
<proteinExistence type="inferred from homology"/>
<evidence type="ECO:0000259" key="5">
    <source>
        <dbReference type="Pfam" id="PF13399"/>
    </source>
</evidence>
<dbReference type="PANTHER" id="PTHR33392">
    <property type="entry name" value="POLYISOPRENYL-TEICHOIC ACID--PEPTIDOGLYCAN TEICHOIC ACID TRANSFERASE TAGU"/>
    <property type="match status" value="1"/>
</dbReference>
<dbReference type="InterPro" id="IPR027381">
    <property type="entry name" value="LytR/CpsA/Psr_C"/>
</dbReference>
<keyword evidence="3" id="KW-0472">Membrane</keyword>
<dbReference type="PANTHER" id="PTHR33392:SF6">
    <property type="entry name" value="POLYISOPRENYL-TEICHOIC ACID--PEPTIDOGLYCAN TEICHOIC ACID TRANSFERASE TAGU"/>
    <property type="match status" value="1"/>
</dbReference>
<evidence type="ECO:0000259" key="4">
    <source>
        <dbReference type="Pfam" id="PF03816"/>
    </source>
</evidence>
<dbReference type="Pfam" id="PF03816">
    <property type="entry name" value="LytR_cpsA_psr"/>
    <property type="match status" value="1"/>
</dbReference>
<evidence type="ECO:0000256" key="2">
    <source>
        <dbReference type="SAM" id="MobiDB-lite"/>
    </source>
</evidence>
<evidence type="ECO:0000256" key="3">
    <source>
        <dbReference type="SAM" id="Phobius"/>
    </source>
</evidence>
<name>A0ABR8GP34_9CYAN</name>
<organism evidence="6 7">
    <name type="scientific">Scytonema hofmannii FACHB-248</name>
    <dbReference type="NCBI Taxonomy" id="1842502"/>
    <lineage>
        <taxon>Bacteria</taxon>
        <taxon>Bacillati</taxon>
        <taxon>Cyanobacteriota</taxon>
        <taxon>Cyanophyceae</taxon>
        <taxon>Nostocales</taxon>
        <taxon>Scytonemataceae</taxon>
        <taxon>Scytonema</taxon>
    </lineage>
</organism>
<sequence>MTIQRTSAQEDHTNPSNSSNNNSINSKSGRWLWFWVGMSGIAMVSATAGALLAVSLTSTPLMQASLSPQEAAVFDGDRISGQGLRFSQLTRPVNILVMGMSVLPPDTQNAPAETKNLRYLPQVNSFDGLADVMLLIKFDPEKKKLVMLSVPRDTRTEIEGYGIKKINSANTHGGPALTAKTVSNLLEGVGIDRYIRINVLGVGKLIDALGGVTVYVPKDMKYQDDSQHLYINLKAGKQHLNGNQALQLLRFRHDENGDIGRIQRQQMVMRALMDQSLNPTTLAQLPKVLDVVKEHIDTNLTVEELLALVGYGARTNRSNMQMLLVPGRFSEKNEFDASYWLPNRDRIAAMMAENFDVNVSHEQQSTDPGSLRIAIQDSTGGDRSNLRPLIRSLEQAGYRNVYISKPWGEPLEVTHIVAQQGDGNSAESIRNSLGFGEVRVESTGNLGSDVTIQLGKDWLQQIPPVEVSPQR</sequence>
<feature type="region of interest" description="Disordered" evidence="2">
    <location>
        <begin position="1"/>
        <end position="23"/>
    </location>
</feature>
<accession>A0ABR8GP34</accession>
<dbReference type="InterPro" id="IPR004474">
    <property type="entry name" value="LytR_CpsA_psr"/>
</dbReference>
<keyword evidence="7" id="KW-1185">Reference proteome</keyword>
<feature type="domain" description="LytR/CpsA/Psr regulator C-terminal" evidence="5">
    <location>
        <begin position="371"/>
        <end position="458"/>
    </location>
</feature>
<comment type="caution">
    <text evidence="6">The sequence shown here is derived from an EMBL/GenBank/DDBJ whole genome shotgun (WGS) entry which is preliminary data.</text>
</comment>
<reference evidence="6 7" key="1">
    <citation type="journal article" date="2020" name="ISME J.">
        <title>Comparative genomics reveals insights into cyanobacterial evolution and habitat adaptation.</title>
        <authorList>
            <person name="Chen M.Y."/>
            <person name="Teng W.K."/>
            <person name="Zhao L."/>
            <person name="Hu C.X."/>
            <person name="Zhou Y.K."/>
            <person name="Han B.P."/>
            <person name="Song L.R."/>
            <person name="Shu W.S."/>
        </authorList>
    </citation>
    <scope>NUCLEOTIDE SEQUENCE [LARGE SCALE GENOMIC DNA]</scope>
    <source>
        <strain evidence="6 7">FACHB-248</strain>
    </source>
</reference>
<dbReference type="NCBIfam" id="TIGR00350">
    <property type="entry name" value="lytR_cpsA_psr"/>
    <property type="match status" value="1"/>
</dbReference>
<evidence type="ECO:0000256" key="1">
    <source>
        <dbReference type="ARBA" id="ARBA00006068"/>
    </source>
</evidence>
<dbReference type="EMBL" id="JACJTA010000019">
    <property type="protein sequence ID" value="MBD2605142.1"/>
    <property type="molecule type" value="Genomic_DNA"/>
</dbReference>
<dbReference type="Proteomes" id="UP000660380">
    <property type="component" value="Unassembled WGS sequence"/>
</dbReference>
<dbReference type="Pfam" id="PF13399">
    <property type="entry name" value="LytR_C"/>
    <property type="match status" value="1"/>
</dbReference>
<gene>
    <name evidence="6" type="ORF">H6G81_11515</name>
</gene>
<comment type="similarity">
    <text evidence="1">Belongs to the LytR/CpsA/Psr (LCP) family.</text>
</comment>
<protein>
    <submittedName>
        <fullName evidence="6">LCP family protein</fullName>
    </submittedName>
</protein>
<dbReference type="RefSeq" id="WP_029634406.1">
    <property type="nucleotide sequence ID" value="NZ_JACJTA010000019.1"/>
</dbReference>